<dbReference type="STRING" id="1423739.FC85_GL000761"/>
<feature type="binding site" evidence="6">
    <location>
        <begin position="191"/>
        <end position="193"/>
    </location>
    <ligand>
        <name>substrate</name>
    </ligand>
</feature>
<feature type="active site" description="Nucleophile" evidence="5">
    <location>
        <position position="193"/>
    </location>
</feature>
<dbReference type="GO" id="GO:0009018">
    <property type="term" value="F:sucrose phosphorylase activity"/>
    <property type="evidence" value="ECO:0007669"/>
    <property type="project" value="UniProtKB-EC"/>
</dbReference>
<dbReference type="InterPro" id="IPR017853">
    <property type="entry name" value="GH"/>
</dbReference>
<evidence type="ECO:0000256" key="1">
    <source>
        <dbReference type="ARBA" id="ARBA00008452"/>
    </source>
</evidence>
<keyword evidence="3 4" id="KW-0808">Transferase</keyword>
<dbReference type="PANTHER" id="PTHR38784">
    <property type="entry name" value="SUCROSE PHOSPHORYLASE"/>
    <property type="match status" value="1"/>
</dbReference>
<accession>A0A0R1S6R9</accession>
<dbReference type="Gene3D" id="3.20.20.80">
    <property type="entry name" value="Glycosidases"/>
    <property type="match status" value="1"/>
</dbReference>
<evidence type="ECO:0000256" key="6">
    <source>
        <dbReference type="PIRSR" id="PIRSR003059-2"/>
    </source>
</evidence>
<dbReference type="InterPro" id="IPR022527">
    <property type="entry name" value="Sucrose_phospho"/>
</dbReference>
<dbReference type="Gene3D" id="3.90.400.10">
    <property type="entry name" value="Oligo-1,6-glucosidase, Domain 2"/>
    <property type="match status" value="1"/>
</dbReference>
<evidence type="ECO:0000256" key="2">
    <source>
        <dbReference type="ARBA" id="ARBA00022676"/>
    </source>
</evidence>
<feature type="binding site" evidence="6">
    <location>
        <position position="392"/>
    </location>
    <ligand>
        <name>substrate</name>
    </ligand>
</feature>
<evidence type="ECO:0000256" key="4">
    <source>
        <dbReference type="PIRNR" id="PIRNR003059"/>
    </source>
</evidence>
<reference evidence="8 9" key="1">
    <citation type="journal article" date="2015" name="Genome Announc.">
        <title>Expanding the biotechnology potential of lactobacilli through comparative genomics of 213 strains and associated genera.</title>
        <authorList>
            <person name="Sun Z."/>
            <person name="Harris H.M."/>
            <person name="McCann A."/>
            <person name="Guo C."/>
            <person name="Argimon S."/>
            <person name="Zhang W."/>
            <person name="Yang X."/>
            <person name="Jeffery I.B."/>
            <person name="Cooney J.C."/>
            <person name="Kagawa T.F."/>
            <person name="Liu W."/>
            <person name="Song Y."/>
            <person name="Salvetti E."/>
            <person name="Wrobel A."/>
            <person name="Rasinkangas P."/>
            <person name="Parkhill J."/>
            <person name="Rea M.C."/>
            <person name="O'Sullivan O."/>
            <person name="Ritari J."/>
            <person name="Douillard F.P."/>
            <person name="Paul Ross R."/>
            <person name="Yang R."/>
            <person name="Briner A.E."/>
            <person name="Felis G.E."/>
            <person name="de Vos W.M."/>
            <person name="Barrangou R."/>
            <person name="Klaenhammer T.R."/>
            <person name="Caufield P.W."/>
            <person name="Cui Y."/>
            <person name="Zhang H."/>
            <person name="O'Toole P.W."/>
        </authorList>
    </citation>
    <scope>NUCLEOTIDE SEQUENCE [LARGE SCALE GENOMIC DNA]</scope>
    <source>
        <strain evidence="8 9">DSM 14421</strain>
    </source>
</reference>
<dbReference type="SMART" id="SM00642">
    <property type="entry name" value="Aamy"/>
    <property type="match status" value="1"/>
</dbReference>
<dbReference type="InterPro" id="IPR045857">
    <property type="entry name" value="O16G_dom_2"/>
</dbReference>
<dbReference type="AlphaFoldDB" id="A0A0R1S6R9"/>
<evidence type="ECO:0000256" key="3">
    <source>
        <dbReference type="ARBA" id="ARBA00022679"/>
    </source>
</evidence>
<keyword evidence="2 4" id="KW-0328">Glycosyltransferase</keyword>
<comment type="caution">
    <text evidence="8">The sequence shown here is derived from an EMBL/GenBank/DDBJ whole genome shotgun (WGS) entry which is preliminary data.</text>
</comment>
<dbReference type="InterPro" id="IPR006047">
    <property type="entry name" value="GH13_cat_dom"/>
</dbReference>
<dbReference type="Pfam" id="PF00128">
    <property type="entry name" value="Alpha-amylase"/>
    <property type="match status" value="1"/>
</dbReference>
<proteinExistence type="inferred from homology"/>
<feature type="binding site" evidence="6">
    <location>
        <begin position="291"/>
        <end position="292"/>
    </location>
    <ligand>
        <name>substrate</name>
    </ligand>
</feature>
<comment type="similarity">
    <text evidence="1 4">Belongs to the glycosyl hydrolase 13 family. Sucrose phosphorylase subfamily.</text>
</comment>
<gene>
    <name evidence="8" type="ORF">FC85_GL000761</name>
</gene>
<dbReference type="EC" id="2.4.1.7" evidence="4"/>
<evidence type="ECO:0000256" key="5">
    <source>
        <dbReference type="PIRSR" id="PIRSR003059-1"/>
    </source>
</evidence>
<evidence type="ECO:0000313" key="8">
    <source>
        <dbReference type="EMBL" id="KRL64966.1"/>
    </source>
</evidence>
<dbReference type="Proteomes" id="UP000052013">
    <property type="component" value="Unassembled WGS sequence"/>
</dbReference>
<dbReference type="InterPro" id="IPR016377">
    <property type="entry name" value="Sucrose_GGa_phosphorylase-rel"/>
</dbReference>
<dbReference type="GO" id="GO:0005975">
    <property type="term" value="P:carbohydrate metabolic process"/>
    <property type="evidence" value="ECO:0007669"/>
    <property type="project" value="InterPro"/>
</dbReference>
<feature type="active site" description="Proton donor" evidence="5">
    <location>
        <position position="234"/>
    </location>
</feature>
<feature type="binding site" evidence="6">
    <location>
        <position position="234"/>
    </location>
    <ligand>
        <name>substrate</name>
    </ligand>
</feature>
<dbReference type="PATRIC" id="fig|1423739.3.peg.792"/>
<dbReference type="SUPFAM" id="SSF51445">
    <property type="entry name" value="(Trans)glycosidases"/>
    <property type="match status" value="1"/>
</dbReference>
<feature type="domain" description="Glycosyl hydrolase family 13 catalytic" evidence="7">
    <location>
        <begin position="6"/>
        <end position="423"/>
    </location>
</feature>
<organism evidence="8 9">
    <name type="scientific">Lentilactobacillus diolivorans DSM 14421</name>
    <dbReference type="NCBI Taxonomy" id="1423739"/>
    <lineage>
        <taxon>Bacteria</taxon>
        <taxon>Bacillati</taxon>
        <taxon>Bacillota</taxon>
        <taxon>Bacilli</taxon>
        <taxon>Lactobacillales</taxon>
        <taxon>Lactobacillaceae</taxon>
        <taxon>Lentilactobacillus</taxon>
    </lineage>
</organism>
<dbReference type="PANTHER" id="PTHR38784:SF1">
    <property type="entry name" value="SUCROSE PHOSPHORYLASE"/>
    <property type="match status" value="1"/>
</dbReference>
<sequence>MKPTNQVMLITYPDSLGKNLKDLRQVLETKFKGAIGGVHILPFFPSSADRGFAPTNYRKVDPSFGNWDDIHELAQNYYLMFDFMVNHLSKKSIYFKDFVKNHNQSQYRDMFIRWNQFWPKGRPTQADIDQIYKRKPQAPIQEVAFDDGEVEPVWNTFGGDQIDLDVTKPVTKEFIKATLLFLMNQGASIIRLDAFAYAIKKIGTNDFFVEPEIWELLNEINDITKPSGAMLLPEIHENYHIVRKLTDHGYFSYDFALPMVTLYSLYTGKGDRLANWLKTSPMKQFTTLDTHDGIGVVDAKDILSDDEIDDTKNELYQVGANVKKVYSSSAYHNLDIYQINTTYYSALGDNDHAYLMARAIQVFAPGIPMVYYVGLLAGKNDLALLEATKEGRNINRHYYSMAEIDQDIQRPVVQSLLKLLRFRNTSDAFSLSGAIEVKQPDEDRIIVIRKSEDGHLQAKLDANLKSKEFTVEESKQPGAWQLISSSDELNE</sequence>
<evidence type="ECO:0000313" key="9">
    <source>
        <dbReference type="Proteomes" id="UP000052013"/>
    </source>
</evidence>
<dbReference type="EMBL" id="AZEY01000079">
    <property type="protein sequence ID" value="KRL64966.1"/>
    <property type="molecule type" value="Genomic_DNA"/>
</dbReference>
<protein>
    <recommendedName>
        <fullName evidence="4">Sucrose phosphorylase</fullName>
        <ecNumber evidence="4">2.4.1.7</ecNumber>
    </recommendedName>
    <alternativeName>
        <fullName evidence="4">Sucrose glucosyltransferase</fullName>
    </alternativeName>
</protein>
<dbReference type="PIRSF" id="PIRSF003059">
    <property type="entry name" value="Sucrose_phosphorylase"/>
    <property type="match status" value="1"/>
</dbReference>
<comment type="catalytic activity">
    <reaction evidence="4">
        <text>sucrose + phosphate = D-fructose + alpha-D-glucose 1-phosphate</text>
        <dbReference type="Rhea" id="RHEA:24048"/>
        <dbReference type="ChEBI" id="CHEBI:17992"/>
        <dbReference type="ChEBI" id="CHEBI:37721"/>
        <dbReference type="ChEBI" id="CHEBI:43474"/>
        <dbReference type="ChEBI" id="CHEBI:58601"/>
        <dbReference type="EC" id="2.4.1.7"/>
    </reaction>
</comment>
<feature type="binding site" evidence="6">
    <location>
        <position position="49"/>
    </location>
    <ligand>
        <name>substrate</name>
    </ligand>
</feature>
<name>A0A0R1S6R9_9LACO</name>
<feature type="binding site" evidence="6">
    <location>
        <position position="87"/>
    </location>
    <ligand>
        <name>substrate</name>
    </ligand>
</feature>
<dbReference type="CDD" id="cd11355">
    <property type="entry name" value="AmyAc_Sucrose_phosphorylase"/>
    <property type="match status" value="1"/>
</dbReference>
<feature type="binding site" evidence="6">
    <location>
        <begin position="335"/>
        <end position="338"/>
    </location>
    <ligand>
        <name>substrate</name>
    </ligand>
</feature>
<dbReference type="RefSeq" id="WP_057865211.1">
    <property type="nucleotide sequence ID" value="NZ_AZEY01000079.1"/>
</dbReference>
<dbReference type="NCBIfam" id="TIGR03852">
    <property type="entry name" value="sucrose_gtfA"/>
    <property type="match status" value="1"/>
</dbReference>
<evidence type="ECO:0000259" key="7">
    <source>
        <dbReference type="SMART" id="SM00642"/>
    </source>
</evidence>